<proteinExistence type="predicted"/>
<sequence>MESATIQQRQRARDGSTVQILIGDIEYAIDMTKMPYFDSYLSFQRSSGQDSTQLPTHDEIPFFRVIDKGINDGFRHFFRCMPTRLSDYRLLCETLEFLCVDVLSTRNIRSIMDDFQSGKNDRDERNVKSPARDSAFRLLYLFLLGDFESDVRDSNLAYQATLFVVSHREIFEYRIRQMVREAYEERFDASVNQLHQLDKWPIDPPALVFLEDELAIVIMEVSKCSASFRLADKGPHDAIMQPKLERKDLVISDRGGVVENRHIIHASVVDAAGKLLFAVGDPGRMTLARSAAKPIQALAILETGACDQFGFDDTDLALICASHSSEDRHIARARSMLRKVGAEETDLRCGGHAALSDVVNRAWIKEDFVPTAICNNCSGKHAGMLAGAKALGSDVKDYHMPTHPMQLQVRRIFEELCGPDKDLLLWGLDGCNLPAPACPLFMLGKLYALLAASSDVVGNNPTQNGSDQIRTSYLNRTFQAMSRYPEYVGGEGRFCTELAKTFQGILIGKLGADGCYGLSIRKSKQTQKLGAKGAIGISVKVEDGNITILYAAVMEILEQLQIGTPEMRHALGHFHLPKLYNTVGSLTGHISHLFRVRSA</sequence>
<protein>
    <submittedName>
        <fullName evidence="1">L-asparaginase II</fullName>
    </submittedName>
</protein>
<dbReference type="InterPro" id="IPR010349">
    <property type="entry name" value="Asparaginase_II"/>
</dbReference>
<dbReference type="AlphaFoldDB" id="A0A0G4PFW5"/>
<keyword evidence="2" id="KW-1185">Reference proteome</keyword>
<dbReference type="PANTHER" id="PTHR42110:SF1">
    <property type="entry name" value="L-ASPARAGINASE, PUTATIVE (AFU_ORTHOLOGUE AFUA_3G11890)-RELATED"/>
    <property type="match status" value="1"/>
</dbReference>
<evidence type="ECO:0000313" key="2">
    <source>
        <dbReference type="Proteomes" id="UP000053732"/>
    </source>
</evidence>
<accession>A0A0G4PFW5</accession>
<dbReference type="Pfam" id="PF06089">
    <property type="entry name" value="Asparaginase_II"/>
    <property type="match status" value="1"/>
</dbReference>
<dbReference type="EMBL" id="HG793147">
    <property type="protein sequence ID" value="CRL25213.1"/>
    <property type="molecule type" value="Genomic_DNA"/>
</dbReference>
<evidence type="ECO:0000313" key="1">
    <source>
        <dbReference type="EMBL" id="CRL25213.1"/>
    </source>
</evidence>
<dbReference type="Proteomes" id="UP000053732">
    <property type="component" value="Unassembled WGS sequence"/>
</dbReference>
<gene>
    <name evidence="1" type="ORF">PCAMFM013_S014g000109</name>
</gene>
<reference evidence="1 2" key="1">
    <citation type="journal article" date="2014" name="Nat. Commun.">
        <title>Multiple recent horizontal transfers of a large genomic region in cheese making fungi.</title>
        <authorList>
            <person name="Cheeseman K."/>
            <person name="Ropars J."/>
            <person name="Renault P."/>
            <person name="Dupont J."/>
            <person name="Gouzy J."/>
            <person name="Branca A."/>
            <person name="Abraham A.L."/>
            <person name="Ceppi M."/>
            <person name="Conseiller E."/>
            <person name="Debuchy R."/>
            <person name="Malagnac F."/>
            <person name="Goarin A."/>
            <person name="Silar P."/>
            <person name="Lacoste S."/>
            <person name="Sallet E."/>
            <person name="Bensimon A."/>
            <person name="Giraud T."/>
            <person name="Brygoo Y."/>
        </authorList>
    </citation>
    <scope>NUCLEOTIDE SEQUENCE [LARGE SCALE GENOMIC DNA]</scope>
    <source>
        <strain evidence="2">FM 013</strain>
    </source>
</reference>
<dbReference type="PANTHER" id="PTHR42110">
    <property type="entry name" value="L-ASPARAGINASE, PUTATIVE (AFU_ORTHOLOGUE AFUA_3G11890)-RELATED"/>
    <property type="match status" value="1"/>
</dbReference>
<organism evidence="1 2">
    <name type="scientific">Penicillium camemberti (strain FM 013)</name>
    <dbReference type="NCBI Taxonomy" id="1429867"/>
    <lineage>
        <taxon>Eukaryota</taxon>
        <taxon>Fungi</taxon>
        <taxon>Dikarya</taxon>
        <taxon>Ascomycota</taxon>
        <taxon>Pezizomycotina</taxon>
        <taxon>Eurotiomycetes</taxon>
        <taxon>Eurotiomycetidae</taxon>
        <taxon>Eurotiales</taxon>
        <taxon>Aspergillaceae</taxon>
        <taxon>Penicillium</taxon>
    </lineage>
</organism>
<name>A0A0G4PFW5_PENC3</name>